<dbReference type="Proteomes" id="UP001152795">
    <property type="component" value="Unassembled WGS sequence"/>
</dbReference>
<evidence type="ECO:0000256" key="1">
    <source>
        <dbReference type="SAM" id="MobiDB-lite"/>
    </source>
</evidence>
<reference evidence="2" key="1">
    <citation type="submission" date="2020-04" db="EMBL/GenBank/DDBJ databases">
        <authorList>
            <person name="Alioto T."/>
            <person name="Alioto T."/>
            <person name="Gomez Garrido J."/>
        </authorList>
    </citation>
    <scope>NUCLEOTIDE SEQUENCE</scope>
    <source>
        <strain evidence="2">A484AB</strain>
    </source>
</reference>
<sequence>MSRHPLNTSAKHCQGELAEEYITFIAQHTTPKSISLEEIKQQTKDDHLDDQPSDEEEDEMRGLLKDEKIKLPYNANIRNPSTSCSSNSEKLNLSDSVGRKRRKLMLEHAEEMNSRPAEDANHRKKCALDGAMIILQNQIEQKRIEQSSRNFFEAISKCLKSKSVLSTDANIDLDVQRWMWQGKGIASEHKGYKLYNLHDFCNLDLPETWWYYLDHHGEGKALNFPIKMKSILSWTPKRFIFEDGQLKQAKRLPIIRVKINFCKRACNVETL</sequence>
<dbReference type="EMBL" id="CACRXK020003383">
    <property type="protein sequence ID" value="CAB3998549.1"/>
    <property type="molecule type" value="Genomic_DNA"/>
</dbReference>
<evidence type="ECO:0000313" key="3">
    <source>
        <dbReference type="Proteomes" id="UP001152795"/>
    </source>
</evidence>
<protein>
    <submittedName>
        <fullName evidence="2">Uncharacterized protein</fullName>
    </submittedName>
</protein>
<feature type="compositionally biased region" description="Basic and acidic residues" evidence="1">
    <location>
        <begin position="35"/>
        <end position="50"/>
    </location>
</feature>
<name>A0A6S7H6V4_PARCT</name>
<accession>A0A6S7H6V4</accession>
<gene>
    <name evidence="2" type="ORF">PACLA_8A062099</name>
</gene>
<keyword evidence="3" id="KW-1185">Reference proteome</keyword>
<feature type="region of interest" description="Disordered" evidence="1">
    <location>
        <begin position="35"/>
        <end position="60"/>
    </location>
</feature>
<organism evidence="2 3">
    <name type="scientific">Paramuricea clavata</name>
    <name type="common">Red gorgonian</name>
    <name type="synonym">Violescent sea-whip</name>
    <dbReference type="NCBI Taxonomy" id="317549"/>
    <lineage>
        <taxon>Eukaryota</taxon>
        <taxon>Metazoa</taxon>
        <taxon>Cnidaria</taxon>
        <taxon>Anthozoa</taxon>
        <taxon>Octocorallia</taxon>
        <taxon>Malacalcyonacea</taxon>
        <taxon>Plexauridae</taxon>
        <taxon>Paramuricea</taxon>
    </lineage>
</organism>
<proteinExistence type="predicted"/>
<evidence type="ECO:0000313" key="2">
    <source>
        <dbReference type="EMBL" id="CAB3998549.1"/>
    </source>
</evidence>
<dbReference type="AlphaFoldDB" id="A0A6S7H6V4"/>
<comment type="caution">
    <text evidence="2">The sequence shown here is derived from an EMBL/GenBank/DDBJ whole genome shotgun (WGS) entry which is preliminary data.</text>
</comment>
<dbReference type="OrthoDB" id="5979384at2759"/>